<sequence length="487" mass="52946">MHHSMDVPQDQVTFEDVAVHFSREEWACLDLDQKALYGDVMLETCQTLAALGALSPQSCPACGLTCFAFSPVPPKGSVGRSHISGARSSGPASGRDLGLLASRGAPAQHDAEAVTAAAVTAAAVTAAAVTAAAVTAPLPGAHWSQAQAYSFLSHITSSSQPPSEGRHRHCPHCAVSLRRDVKQLCENKTSWGDPEFCRTPGWGGPRVPGVKEARGLEGTGELRPQEGRRSSRRTALREAAREAAASGTDFVLGSGPGQPPGATSARGTGGRAAPQLPACGRRRGCRARQLAFICGTCGKALSSHSRLVTHETVHTGAKSLKCLQCGRAFRWLSNLLRHQRNHTREKPFRCEQCGQAFSLKDRLVQHRKVHSEHRPHRCAACGKAFKQRSNLLRHQLAHTGERPFRCGDCGKAFRTKENLAHHRRVHSGEKPYTCAECGKAYRWPKGFSIHQRLHRAKRCYTCELCGKGFQHLGFFTRHQRTHGRGNT</sequence>
<dbReference type="GeneID" id="103210203"/>
<dbReference type="InterPro" id="IPR001909">
    <property type="entry name" value="KRAB"/>
</dbReference>
<dbReference type="AlphaFoldDB" id="A0A8B7B3N0"/>
<evidence type="ECO:0000313" key="16">
    <source>
        <dbReference type="RefSeq" id="XP_007954317.1"/>
    </source>
</evidence>
<evidence type="ECO:0000256" key="12">
    <source>
        <dbReference type="SAM" id="MobiDB-lite"/>
    </source>
</evidence>
<name>A0A8B7B3N0_ORYAF</name>
<evidence type="ECO:0000256" key="4">
    <source>
        <dbReference type="ARBA" id="ARBA00022737"/>
    </source>
</evidence>
<protein>
    <submittedName>
        <fullName evidence="16">Zinc finger protein 707</fullName>
    </submittedName>
</protein>
<feature type="region of interest" description="Disordered" evidence="12">
    <location>
        <begin position="202"/>
        <end position="278"/>
    </location>
</feature>
<dbReference type="PANTHER" id="PTHR24381:SF390">
    <property type="entry name" value="ZINC FINGER PROTEIN 37 HOMOLOG"/>
    <property type="match status" value="1"/>
</dbReference>
<dbReference type="OrthoDB" id="6077919at2759"/>
<evidence type="ECO:0000256" key="8">
    <source>
        <dbReference type="ARBA" id="ARBA00023125"/>
    </source>
</evidence>
<feature type="domain" description="C2H2-type" evidence="13">
    <location>
        <begin position="376"/>
        <end position="403"/>
    </location>
</feature>
<dbReference type="FunFam" id="3.30.160.60:FF:000358">
    <property type="entry name" value="zinc finger protein 24"/>
    <property type="match status" value="1"/>
</dbReference>
<evidence type="ECO:0000259" key="13">
    <source>
        <dbReference type="PROSITE" id="PS50157"/>
    </source>
</evidence>
<dbReference type="Proteomes" id="UP000694850">
    <property type="component" value="Unplaced"/>
</dbReference>
<evidence type="ECO:0000256" key="10">
    <source>
        <dbReference type="ARBA" id="ARBA00023242"/>
    </source>
</evidence>
<dbReference type="FunFam" id="3.30.160.60:FF:000443">
    <property type="entry name" value="Zinc finger protein 41"/>
    <property type="match status" value="1"/>
</dbReference>
<comment type="subcellular location">
    <subcellularLocation>
        <location evidence="1">Nucleus</location>
    </subcellularLocation>
</comment>
<dbReference type="GO" id="GO:0000981">
    <property type="term" value="F:DNA-binding transcription factor activity, RNA polymerase II-specific"/>
    <property type="evidence" value="ECO:0007669"/>
    <property type="project" value="TreeGrafter"/>
</dbReference>
<dbReference type="FunFam" id="3.30.160.60:FF:000446">
    <property type="entry name" value="Zinc finger protein"/>
    <property type="match status" value="1"/>
</dbReference>
<evidence type="ECO:0000256" key="11">
    <source>
        <dbReference type="PROSITE-ProRule" id="PRU00042"/>
    </source>
</evidence>
<evidence type="ECO:0000256" key="5">
    <source>
        <dbReference type="ARBA" id="ARBA00022771"/>
    </source>
</evidence>
<dbReference type="FunFam" id="3.30.160.60:FF:000281">
    <property type="entry name" value="Zinc finger protein 558 isoform X1"/>
    <property type="match status" value="1"/>
</dbReference>
<keyword evidence="6" id="KW-0862">Zinc</keyword>
<dbReference type="CDD" id="cd07765">
    <property type="entry name" value="KRAB_A-box"/>
    <property type="match status" value="1"/>
</dbReference>
<organism evidence="15 16">
    <name type="scientific">Orycteropus afer afer</name>
    <dbReference type="NCBI Taxonomy" id="1230840"/>
    <lineage>
        <taxon>Eukaryota</taxon>
        <taxon>Metazoa</taxon>
        <taxon>Chordata</taxon>
        <taxon>Craniata</taxon>
        <taxon>Vertebrata</taxon>
        <taxon>Euteleostomi</taxon>
        <taxon>Mammalia</taxon>
        <taxon>Eutheria</taxon>
        <taxon>Afrotheria</taxon>
        <taxon>Tubulidentata</taxon>
        <taxon>Orycteropodidae</taxon>
        <taxon>Orycteropus</taxon>
    </lineage>
</organism>
<reference evidence="16" key="1">
    <citation type="submission" date="2025-08" db="UniProtKB">
        <authorList>
            <consortium name="RefSeq"/>
        </authorList>
    </citation>
    <scope>IDENTIFICATION</scope>
</reference>
<accession>A0A8B7B3N0</accession>
<feature type="compositionally biased region" description="Low complexity" evidence="12">
    <location>
        <begin position="84"/>
        <end position="95"/>
    </location>
</feature>
<dbReference type="RefSeq" id="XP_007954317.1">
    <property type="nucleotide sequence ID" value="XM_007956126.1"/>
</dbReference>
<dbReference type="PROSITE" id="PS50157">
    <property type="entry name" value="ZINC_FINGER_C2H2_2"/>
    <property type="match status" value="7"/>
</dbReference>
<evidence type="ECO:0000313" key="15">
    <source>
        <dbReference type="Proteomes" id="UP000694850"/>
    </source>
</evidence>
<dbReference type="PROSITE" id="PS00028">
    <property type="entry name" value="ZINC_FINGER_C2H2_1"/>
    <property type="match status" value="7"/>
</dbReference>
<feature type="domain" description="KRAB" evidence="14">
    <location>
        <begin position="12"/>
        <end position="86"/>
    </location>
</feature>
<dbReference type="InterPro" id="IPR013087">
    <property type="entry name" value="Znf_C2H2_type"/>
</dbReference>
<feature type="domain" description="C2H2-type" evidence="13">
    <location>
        <begin position="460"/>
        <end position="487"/>
    </location>
</feature>
<feature type="domain" description="C2H2-type" evidence="13">
    <location>
        <begin position="320"/>
        <end position="347"/>
    </location>
</feature>
<dbReference type="InterPro" id="IPR036051">
    <property type="entry name" value="KRAB_dom_sf"/>
</dbReference>
<dbReference type="GO" id="GO:0000977">
    <property type="term" value="F:RNA polymerase II transcription regulatory region sequence-specific DNA binding"/>
    <property type="evidence" value="ECO:0007669"/>
    <property type="project" value="TreeGrafter"/>
</dbReference>
<dbReference type="CTD" id="286075"/>
<dbReference type="FunFam" id="3.30.160.60:FF:002853">
    <property type="entry name" value="zinc finger protein 707 isoform X1"/>
    <property type="match status" value="1"/>
</dbReference>
<dbReference type="GO" id="GO:0008270">
    <property type="term" value="F:zinc ion binding"/>
    <property type="evidence" value="ECO:0007669"/>
    <property type="project" value="UniProtKB-KW"/>
</dbReference>
<keyword evidence="7" id="KW-0805">Transcription regulation</keyword>
<dbReference type="Pfam" id="PF00096">
    <property type="entry name" value="zf-C2H2"/>
    <property type="match status" value="5"/>
</dbReference>
<dbReference type="Gene3D" id="3.30.160.60">
    <property type="entry name" value="Classic Zinc Finger"/>
    <property type="match status" value="7"/>
</dbReference>
<dbReference type="FunFam" id="3.30.160.60:FF:001228">
    <property type="entry name" value="Zinc finger protein 236"/>
    <property type="match status" value="1"/>
</dbReference>
<keyword evidence="4" id="KW-0677">Repeat</keyword>
<dbReference type="Pfam" id="PF01352">
    <property type="entry name" value="KRAB"/>
    <property type="match status" value="1"/>
</dbReference>
<evidence type="ECO:0000256" key="9">
    <source>
        <dbReference type="ARBA" id="ARBA00023163"/>
    </source>
</evidence>
<feature type="domain" description="C2H2-type" evidence="13">
    <location>
        <begin position="404"/>
        <end position="431"/>
    </location>
</feature>
<keyword evidence="5 11" id="KW-0863">Zinc-finger</keyword>
<keyword evidence="15" id="KW-1185">Reference proteome</keyword>
<evidence type="ECO:0000259" key="14">
    <source>
        <dbReference type="PROSITE" id="PS50805"/>
    </source>
</evidence>
<dbReference type="SMART" id="SM00355">
    <property type="entry name" value="ZnF_C2H2"/>
    <property type="match status" value="7"/>
</dbReference>
<feature type="domain" description="C2H2-type" evidence="13">
    <location>
        <begin position="432"/>
        <end position="459"/>
    </location>
</feature>
<feature type="compositionally biased region" description="Basic and acidic residues" evidence="12">
    <location>
        <begin position="223"/>
        <end position="241"/>
    </location>
</feature>
<dbReference type="PROSITE" id="PS50805">
    <property type="entry name" value="KRAB"/>
    <property type="match status" value="1"/>
</dbReference>
<feature type="region of interest" description="Disordered" evidence="12">
    <location>
        <begin position="79"/>
        <end position="99"/>
    </location>
</feature>
<dbReference type="Gene3D" id="6.10.140.140">
    <property type="match status" value="1"/>
</dbReference>
<keyword evidence="3" id="KW-0479">Metal-binding</keyword>
<feature type="domain" description="C2H2-type" evidence="13">
    <location>
        <begin position="292"/>
        <end position="319"/>
    </location>
</feature>
<feature type="domain" description="C2H2-type" evidence="13">
    <location>
        <begin position="348"/>
        <end position="375"/>
    </location>
</feature>
<keyword evidence="8" id="KW-0238">DNA-binding</keyword>
<dbReference type="InterPro" id="IPR036236">
    <property type="entry name" value="Znf_C2H2_sf"/>
</dbReference>
<proteinExistence type="inferred from homology"/>
<dbReference type="SMART" id="SM00349">
    <property type="entry name" value="KRAB"/>
    <property type="match status" value="1"/>
</dbReference>
<evidence type="ECO:0000256" key="2">
    <source>
        <dbReference type="ARBA" id="ARBA00006991"/>
    </source>
</evidence>
<evidence type="ECO:0000256" key="3">
    <source>
        <dbReference type="ARBA" id="ARBA00022723"/>
    </source>
</evidence>
<keyword evidence="10" id="KW-0539">Nucleus</keyword>
<gene>
    <name evidence="16" type="primary">ZNF707</name>
</gene>
<comment type="similarity">
    <text evidence="2">Belongs to the krueppel C2H2-type zinc-finger protein family.</text>
</comment>
<keyword evidence="9" id="KW-0804">Transcription</keyword>
<dbReference type="PANTHER" id="PTHR24381">
    <property type="entry name" value="ZINC FINGER PROTEIN"/>
    <property type="match status" value="1"/>
</dbReference>
<dbReference type="SUPFAM" id="SSF109640">
    <property type="entry name" value="KRAB domain (Kruppel-associated box)"/>
    <property type="match status" value="1"/>
</dbReference>
<evidence type="ECO:0000256" key="6">
    <source>
        <dbReference type="ARBA" id="ARBA00022833"/>
    </source>
</evidence>
<dbReference type="GO" id="GO:0005634">
    <property type="term" value="C:nucleus"/>
    <property type="evidence" value="ECO:0007669"/>
    <property type="project" value="UniProtKB-SubCell"/>
</dbReference>
<dbReference type="SUPFAM" id="SSF57667">
    <property type="entry name" value="beta-beta-alpha zinc fingers"/>
    <property type="match status" value="4"/>
</dbReference>
<evidence type="ECO:0000256" key="7">
    <source>
        <dbReference type="ARBA" id="ARBA00023015"/>
    </source>
</evidence>
<evidence type="ECO:0000256" key="1">
    <source>
        <dbReference type="ARBA" id="ARBA00004123"/>
    </source>
</evidence>